<comment type="caution">
    <text evidence="1">The sequence shown here is derived from an EMBL/GenBank/DDBJ whole genome shotgun (WGS) entry which is preliminary data.</text>
</comment>
<reference evidence="1" key="1">
    <citation type="submission" date="2013-08" db="EMBL/GenBank/DDBJ databases">
        <title>Gene expansion shapes genome architecture in the human pathogen Lichtheimia corymbifera: an evolutionary genomics analysis in the ancient terrestrial Mucorales (Mucoromycotina).</title>
        <authorList>
            <person name="Schwartze V.U."/>
            <person name="Winter S."/>
            <person name="Shelest E."/>
            <person name="Marcet-Houben M."/>
            <person name="Horn F."/>
            <person name="Wehner S."/>
            <person name="Hoffmann K."/>
            <person name="Riege K."/>
            <person name="Sammeth M."/>
            <person name="Nowrousian M."/>
            <person name="Valiante V."/>
            <person name="Linde J."/>
            <person name="Jacobsen I.D."/>
            <person name="Marz M."/>
            <person name="Brakhage A.A."/>
            <person name="Gabaldon T."/>
            <person name="Bocker S."/>
            <person name="Voigt K."/>
        </authorList>
    </citation>
    <scope>NUCLEOTIDE SEQUENCE [LARGE SCALE GENOMIC DNA]</scope>
    <source>
        <strain evidence="1">FSU 9682</strain>
    </source>
</reference>
<gene>
    <name evidence="1" type="ORF">LCOR_08140.1</name>
</gene>
<keyword evidence="2" id="KW-1185">Reference proteome</keyword>
<evidence type="ECO:0000313" key="1">
    <source>
        <dbReference type="EMBL" id="CDH57165.1"/>
    </source>
</evidence>
<dbReference type="VEuPathDB" id="FungiDB:LCOR_08140.1"/>
<name>A0A068S5A2_9FUNG</name>
<protein>
    <submittedName>
        <fullName evidence="1">Uncharacterized protein</fullName>
    </submittedName>
</protein>
<sequence>MTILLLFKHCQQHRIHGHEVNAVSNKGFICGYIWRDMGTSTSETARSAVACPMESIPLQDVGSFSKAIAAVSYNTSNVLPYSINATPFASLSSPYHKRDIPLTNFYFPPIFATQKDHTFTQVLYRGCTDRNARNDEMRL</sequence>
<evidence type="ECO:0000313" key="2">
    <source>
        <dbReference type="Proteomes" id="UP000027586"/>
    </source>
</evidence>
<dbReference type="Proteomes" id="UP000027586">
    <property type="component" value="Unassembled WGS sequence"/>
</dbReference>
<proteinExistence type="predicted"/>
<organism evidence="1 2">
    <name type="scientific">Lichtheimia corymbifera JMRC:FSU:9682</name>
    <dbReference type="NCBI Taxonomy" id="1263082"/>
    <lineage>
        <taxon>Eukaryota</taxon>
        <taxon>Fungi</taxon>
        <taxon>Fungi incertae sedis</taxon>
        <taxon>Mucoromycota</taxon>
        <taxon>Mucoromycotina</taxon>
        <taxon>Mucoromycetes</taxon>
        <taxon>Mucorales</taxon>
        <taxon>Lichtheimiaceae</taxon>
        <taxon>Lichtheimia</taxon>
    </lineage>
</organism>
<accession>A0A068S5A2</accession>
<dbReference type="EMBL" id="CBTN010000044">
    <property type="protein sequence ID" value="CDH57165.1"/>
    <property type="molecule type" value="Genomic_DNA"/>
</dbReference>
<dbReference type="AlphaFoldDB" id="A0A068S5A2"/>